<dbReference type="Proteomes" id="UP000178912">
    <property type="component" value="Unassembled WGS sequence"/>
</dbReference>
<proteinExistence type="predicted"/>
<feature type="region of interest" description="Disordered" evidence="1">
    <location>
        <begin position="109"/>
        <end position="136"/>
    </location>
</feature>
<accession>A0A1E1K1W3</accession>
<feature type="compositionally biased region" description="Basic and acidic residues" evidence="1">
    <location>
        <begin position="34"/>
        <end position="48"/>
    </location>
</feature>
<keyword evidence="3" id="KW-1185">Reference proteome</keyword>
<name>A0A1E1K1W3_9HELO</name>
<reference evidence="3" key="1">
    <citation type="submission" date="2016-03" db="EMBL/GenBank/DDBJ databases">
        <authorList>
            <person name="Guldener U."/>
        </authorList>
    </citation>
    <scope>NUCLEOTIDE SEQUENCE [LARGE SCALE GENOMIC DNA]</scope>
    <source>
        <strain evidence="3">04CH-RAC-A.6.1</strain>
    </source>
</reference>
<evidence type="ECO:0000256" key="1">
    <source>
        <dbReference type="SAM" id="MobiDB-lite"/>
    </source>
</evidence>
<dbReference type="EMBL" id="FJUX01000010">
    <property type="protein sequence ID" value="CZS91860.1"/>
    <property type="molecule type" value="Genomic_DNA"/>
</dbReference>
<protein>
    <submittedName>
        <fullName evidence="2">Uncharacterized protein</fullName>
    </submittedName>
</protein>
<evidence type="ECO:0000313" key="3">
    <source>
        <dbReference type="Proteomes" id="UP000178912"/>
    </source>
</evidence>
<gene>
    <name evidence="2" type="ORF">RAG0_02408</name>
</gene>
<organism evidence="2 3">
    <name type="scientific">Rhynchosporium agropyri</name>
    <dbReference type="NCBI Taxonomy" id="914238"/>
    <lineage>
        <taxon>Eukaryota</taxon>
        <taxon>Fungi</taxon>
        <taxon>Dikarya</taxon>
        <taxon>Ascomycota</taxon>
        <taxon>Pezizomycotina</taxon>
        <taxon>Leotiomycetes</taxon>
        <taxon>Helotiales</taxon>
        <taxon>Ploettnerulaceae</taxon>
        <taxon>Rhynchosporium</taxon>
    </lineage>
</organism>
<sequence>MKSALKPGNNRKGSCKLSVSQSGASVPEPEPEPEQDRAWPVDHSRSNKDPLAAASGLAGSDRAIVPAPFLRPQAAAPSSQSVSQSVSQYLGSQIVPSVDFAFSSRLPHVLSPPQSPPTSTSLHSPQRRGHRSLEAHSAKRAERFFSTLRYDNQLPHLLHKNTSTVGKVCSLRRDPSLSPLEHQLDWYVLTPSLHIFLFLSLRTAYLVDSFNQNHRHRHRHLRASRAFSSPISDQSIKDSALRVNLTASRPTPQPDHQIPQYFNPLTKLTSPAFQFLLLSILPRPTFTSSIQVINLNIVDSSIGLPDTQSP</sequence>
<evidence type="ECO:0000313" key="2">
    <source>
        <dbReference type="EMBL" id="CZS91860.1"/>
    </source>
</evidence>
<dbReference type="AlphaFoldDB" id="A0A1E1K1W3"/>
<feature type="region of interest" description="Disordered" evidence="1">
    <location>
        <begin position="1"/>
        <end position="59"/>
    </location>
</feature>